<evidence type="ECO:0000256" key="3">
    <source>
        <dbReference type="ARBA" id="ARBA00022729"/>
    </source>
</evidence>
<dbReference type="InterPro" id="IPR035986">
    <property type="entry name" value="PKD_dom_sf"/>
</dbReference>
<keyword evidence="2" id="KW-0964">Secreted</keyword>
<dbReference type="SUPFAM" id="SSF49299">
    <property type="entry name" value="PKD domain"/>
    <property type="match status" value="1"/>
</dbReference>
<dbReference type="GO" id="GO:0005576">
    <property type="term" value="C:extracellular region"/>
    <property type="evidence" value="ECO:0007669"/>
    <property type="project" value="UniProtKB-SubCell"/>
</dbReference>
<sequence length="816" mass="84081">MDGSRVSCSDSGPGSETAPFCSVQRAVDLAGPGQTVSVAAGTYRESVRVTRSGTAEAPITIRLKDEGELDVRYRPYFGVDGLTVSGVSHVVIRGVSASGGNAVVSDAHNVTLERSAFDTPDSGTALRITDGSSRVVLARDTIAARVFAAGLVVEQGSTETVLTTSVLSTSVIGRTSPPVPPLVAVNGAPGTVITGNTLHADCGIVIGLDAGSTGSSVRNNVIATVMKGSTCGGSQGVRVSADSTERTVSDYNLFDVGEGSPYIWAGTAYASLDTFRTATGQGSHDLTGSATTSYDECRQHDVPDAGSGTVDSADAAVPGQLALDFYGRERSDDPAVPNRGTGVGYHDRGAVERTDCMKLHVNGTWKGSRAVALDGQLLHSWTGPTTVTVDWGDGSSAQLPVGQSPFTLVLDHSYVRLGTYQVTVTALSSTASASTTVTAYTSGNGYTPVPPTRVLDTRTDPDPDAGGRTGPIPARATRAVKVPDSIPADVTALVLNVTAVNPKEPGFLTVYRWALPETSSLNFEAGEVVANLVTVDTRSALIYNGSAGTTDVVVDIAGYYRQSGSPGYGYTPLSPVRLLDTRPESPTGTARTVPANGQLTIAVAGTAGLPAQGVEAVTLNVTAVNAKASGHVTVHPGGTPRPNASNLNFASGRIVPNAVIVKTGGDGTVTLYNGSSAPVDLLVDLQGYYTASGGLAFVPTLPKRLTDTRETGGGGSISPLTTRPVDVHDLGIMHEGWFPARAVVLNTTVVTPTAPGYLTVFPDDTGRPTASNLNFTAGRTVANLTTSKISADGHVSFFNGSGGYTHLLVDRVGFFY</sequence>
<dbReference type="Pfam" id="PF07602">
    <property type="entry name" value="DUF1565"/>
    <property type="match status" value="1"/>
</dbReference>
<evidence type="ECO:0000256" key="1">
    <source>
        <dbReference type="ARBA" id="ARBA00004613"/>
    </source>
</evidence>
<evidence type="ECO:0000256" key="2">
    <source>
        <dbReference type="ARBA" id="ARBA00022525"/>
    </source>
</evidence>
<dbReference type="Gene3D" id="2.60.40.10">
    <property type="entry name" value="Immunoglobulins"/>
    <property type="match status" value="1"/>
</dbReference>
<proteinExistence type="predicted"/>
<comment type="caution">
    <text evidence="5">The sequence shown here is derived from an EMBL/GenBank/DDBJ whole genome shotgun (WGS) entry which is preliminary data.</text>
</comment>
<feature type="domain" description="PKD" evidence="4">
    <location>
        <begin position="384"/>
        <end position="438"/>
    </location>
</feature>
<dbReference type="AlphaFoldDB" id="A0A7W7SAI8"/>
<gene>
    <name evidence="5" type="ORF">F4556_001848</name>
</gene>
<dbReference type="InterPro" id="IPR052052">
    <property type="entry name" value="Polysaccharide_Lyase_9"/>
</dbReference>
<dbReference type="InterPro" id="IPR000601">
    <property type="entry name" value="PKD_dom"/>
</dbReference>
<accession>A0A7W7SAI8</accession>
<dbReference type="InterPro" id="IPR011050">
    <property type="entry name" value="Pectin_lyase_fold/virulence"/>
</dbReference>
<organism evidence="5 6">
    <name type="scientific">Kitasatospora gansuensis</name>
    <dbReference type="NCBI Taxonomy" id="258050"/>
    <lineage>
        <taxon>Bacteria</taxon>
        <taxon>Bacillati</taxon>
        <taxon>Actinomycetota</taxon>
        <taxon>Actinomycetes</taxon>
        <taxon>Kitasatosporales</taxon>
        <taxon>Streptomycetaceae</taxon>
        <taxon>Kitasatospora</taxon>
    </lineage>
</organism>
<keyword evidence="6" id="KW-1185">Reference proteome</keyword>
<keyword evidence="3" id="KW-0732">Signal</keyword>
<dbReference type="RefSeq" id="WP_184913268.1">
    <property type="nucleotide sequence ID" value="NZ_JACHJR010000001.1"/>
</dbReference>
<dbReference type="EMBL" id="JACHJR010000001">
    <property type="protein sequence ID" value="MBB4946313.1"/>
    <property type="molecule type" value="Genomic_DNA"/>
</dbReference>
<dbReference type="Proteomes" id="UP000573327">
    <property type="component" value="Unassembled WGS sequence"/>
</dbReference>
<dbReference type="GO" id="GO:0005975">
    <property type="term" value="P:carbohydrate metabolic process"/>
    <property type="evidence" value="ECO:0007669"/>
    <property type="project" value="UniProtKB-ARBA"/>
</dbReference>
<dbReference type="PANTHER" id="PTHR40088">
    <property type="entry name" value="PECTATE LYASE (EUROFUNG)"/>
    <property type="match status" value="1"/>
</dbReference>
<dbReference type="GO" id="GO:0016837">
    <property type="term" value="F:carbon-oxygen lyase activity, acting on polysaccharides"/>
    <property type="evidence" value="ECO:0007669"/>
    <property type="project" value="TreeGrafter"/>
</dbReference>
<evidence type="ECO:0000313" key="6">
    <source>
        <dbReference type="Proteomes" id="UP000573327"/>
    </source>
</evidence>
<dbReference type="SUPFAM" id="SSF51126">
    <property type="entry name" value="Pectin lyase-like"/>
    <property type="match status" value="1"/>
</dbReference>
<name>A0A7W7SAI8_9ACTN</name>
<dbReference type="InterPro" id="IPR013783">
    <property type="entry name" value="Ig-like_fold"/>
</dbReference>
<protein>
    <recommendedName>
        <fullName evidence="4">PKD domain-containing protein</fullName>
    </recommendedName>
</protein>
<evidence type="ECO:0000259" key="4">
    <source>
        <dbReference type="PROSITE" id="PS50093"/>
    </source>
</evidence>
<dbReference type="InterPro" id="IPR012334">
    <property type="entry name" value="Pectin_lyas_fold"/>
</dbReference>
<comment type="subcellular location">
    <subcellularLocation>
        <location evidence="1">Secreted</location>
    </subcellularLocation>
</comment>
<dbReference type="InterPro" id="IPR011459">
    <property type="entry name" value="DUF1565"/>
</dbReference>
<dbReference type="PROSITE" id="PS50093">
    <property type="entry name" value="PKD"/>
    <property type="match status" value="1"/>
</dbReference>
<dbReference type="Gene3D" id="2.160.20.10">
    <property type="entry name" value="Single-stranded right-handed beta-helix, Pectin lyase-like"/>
    <property type="match status" value="1"/>
</dbReference>
<dbReference type="PANTHER" id="PTHR40088:SF2">
    <property type="entry name" value="SECRETED SUGAR HYDROLASE"/>
    <property type="match status" value="1"/>
</dbReference>
<evidence type="ECO:0000313" key="5">
    <source>
        <dbReference type="EMBL" id="MBB4946313.1"/>
    </source>
</evidence>
<reference evidence="5 6" key="1">
    <citation type="submission" date="2020-08" db="EMBL/GenBank/DDBJ databases">
        <title>Sequencing the genomes of 1000 actinobacteria strains.</title>
        <authorList>
            <person name="Klenk H.-P."/>
        </authorList>
    </citation>
    <scope>NUCLEOTIDE SEQUENCE [LARGE SCALE GENOMIC DNA]</scope>
    <source>
        <strain evidence="5 6">DSM 44786</strain>
    </source>
</reference>